<keyword evidence="6" id="KW-0482">Metalloprotease</keyword>
<dbReference type="PROSITE" id="PS50249">
    <property type="entry name" value="MPN"/>
    <property type="match status" value="1"/>
</dbReference>
<evidence type="ECO:0000256" key="3">
    <source>
        <dbReference type="ARBA" id="ARBA00022801"/>
    </source>
</evidence>
<dbReference type="InterPro" id="IPR056263">
    <property type="entry name" value="RPN11_C"/>
</dbReference>
<evidence type="ECO:0000313" key="9">
    <source>
        <dbReference type="Proteomes" id="UP000670152"/>
    </source>
</evidence>
<keyword evidence="5" id="KW-0647">Proteasome</keyword>
<feature type="non-terminal residue" evidence="8">
    <location>
        <position position="331"/>
    </location>
</feature>
<reference evidence="8 9" key="1">
    <citation type="submission" date="2020-02" db="EMBL/GenBank/DDBJ databases">
        <title>Relaxed selection underlies rapid genomic changes in the transitions from sociality to social parasitism in ants.</title>
        <authorList>
            <person name="Bi X."/>
        </authorList>
    </citation>
    <scope>NUCLEOTIDE SEQUENCE [LARGE SCALE GENOMIC DNA]</scope>
    <source>
        <strain evidence="8">BGI-DK2014b</strain>
        <tissue evidence="8">Whole body</tissue>
    </source>
</reference>
<dbReference type="EMBL" id="JAANIB010006152">
    <property type="protein sequence ID" value="KAG5329670.1"/>
    <property type="molecule type" value="Genomic_DNA"/>
</dbReference>
<feature type="domain" description="MPN" evidence="7">
    <location>
        <begin position="32"/>
        <end position="167"/>
    </location>
</feature>
<dbReference type="InterPro" id="IPR000555">
    <property type="entry name" value="JAMM/MPN+_dom"/>
</dbReference>
<dbReference type="GO" id="GO:0000502">
    <property type="term" value="C:proteasome complex"/>
    <property type="evidence" value="ECO:0007669"/>
    <property type="project" value="UniProtKB-KW"/>
</dbReference>
<organism evidence="8 9">
    <name type="scientific">Acromyrmex heyeri</name>
    <dbReference type="NCBI Taxonomy" id="230685"/>
    <lineage>
        <taxon>Eukaryota</taxon>
        <taxon>Metazoa</taxon>
        <taxon>Ecdysozoa</taxon>
        <taxon>Arthropoda</taxon>
        <taxon>Hexapoda</taxon>
        <taxon>Insecta</taxon>
        <taxon>Pterygota</taxon>
        <taxon>Neoptera</taxon>
        <taxon>Endopterygota</taxon>
        <taxon>Hymenoptera</taxon>
        <taxon>Apocrita</taxon>
        <taxon>Aculeata</taxon>
        <taxon>Formicoidea</taxon>
        <taxon>Formicidae</taxon>
        <taxon>Myrmicinae</taxon>
        <taxon>Acromyrmex</taxon>
    </lineage>
</organism>
<evidence type="ECO:0000256" key="5">
    <source>
        <dbReference type="ARBA" id="ARBA00022942"/>
    </source>
</evidence>
<dbReference type="AlphaFoldDB" id="A0A836FAN0"/>
<dbReference type="GO" id="GO:0006508">
    <property type="term" value="P:proteolysis"/>
    <property type="evidence" value="ECO:0007669"/>
    <property type="project" value="UniProtKB-KW"/>
</dbReference>
<evidence type="ECO:0000256" key="6">
    <source>
        <dbReference type="ARBA" id="ARBA00023049"/>
    </source>
</evidence>
<comment type="caution">
    <text evidence="8">The sequence shown here is derived from an EMBL/GenBank/DDBJ whole genome shotgun (WGS) entry which is preliminary data.</text>
</comment>
<keyword evidence="3" id="KW-0378">Hydrolase</keyword>
<evidence type="ECO:0000256" key="4">
    <source>
        <dbReference type="ARBA" id="ARBA00022833"/>
    </source>
</evidence>
<dbReference type="Pfam" id="PF01398">
    <property type="entry name" value="JAB"/>
    <property type="match status" value="1"/>
</dbReference>
<proteinExistence type="predicted"/>
<dbReference type="InterPro" id="IPR037518">
    <property type="entry name" value="MPN"/>
</dbReference>
<gene>
    <name evidence="8" type="primary">Rpn11</name>
    <name evidence="8" type="ORF">G6Z77_0011427</name>
</gene>
<dbReference type="OrthoDB" id="605656at2759"/>
<accession>A0A836FAN0</accession>
<dbReference type="GO" id="GO:0046872">
    <property type="term" value="F:metal ion binding"/>
    <property type="evidence" value="ECO:0007669"/>
    <property type="project" value="UniProtKB-KW"/>
</dbReference>
<dbReference type="InterPro" id="IPR050242">
    <property type="entry name" value="JAMM_MPN+_peptidase_M67A"/>
</dbReference>
<keyword evidence="2" id="KW-0479">Metal-binding</keyword>
<name>A0A836FAN0_9HYME</name>
<dbReference type="FunFam" id="3.40.140.10:FF:000026">
    <property type="entry name" value="26S proteasome non-ATPase regulatory subunit 14"/>
    <property type="match status" value="1"/>
</dbReference>
<dbReference type="GO" id="GO:0008237">
    <property type="term" value="F:metallopeptidase activity"/>
    <property type="evidence" value="ECO:0007669"/>
    <property type="project" value="UniProtKB-KW"/>
</dbReference>
<keyword evidence="4" id="KW-0862">Zinc</keyword>
<dbReference type="Pfam" id="PF23594">
    <property type="entry name" value="RPN11_C"/>
    <property type="match status" value="1"/>
</dbReference>
<evidence type="ECO:0000256" key="1">
    <source>
        <dbReference type="ARBA" id="ARBA00022670"/>
    </source>
</evidence>
<dbReference type="PANTHER" id="PTHR10410">
    <property type="entry name" value="EUKARYOTIC TRANSLATION INITIATION FACTOR 3 -RELATED"/>
    <property type="match status" value="1"/>
</dbReference>
<dbReference type="CDD" id="cd08069">
    <property type="entry name" value="MPN_RPN11_CSN5"/>
    <property type="match status" value="1"/>
</dbReference>
<evidence type="ECO:0000313" key="8">
    <source>
        <dbReference type="EMBL" id="KAG5329670.1"/>
    </source>
</evidence>
<evidence type="ECO:0000256" key="2">
    <source>
        <dbReference type="ARBA" id="ARBA00022723"/>
    </source>
</evidence>
<dbReference type="Gene3D" id="3.40.140.10">
    <property type="entry name" value="Cytidine Deaminase, domain 2"/>
    <property type="match status" value="1"/>
</dbReference>
<evidence type="ECO:0000259" key="7">
    <source>
        <dbReference type="PROSITE" id="PS50249"/>
    </source>
</evidence>
<dbReference type="Proteomes" id="UP000670152">
    <property type="component" value="Unassembled WGS sequence"/>
</dbReference>
<keyword evidence="1" id="KW-0645">Protease</keyword>
<keyword evidence="9" id="KW-1185">Reference proteome</keyword>
<sequence>MDRLLRLGGGMPGLNQGPPPSDAPVVDTAEQVYISSLALLKMLKHGRAGVPMEVMGLMLGEFVDDYTVRVIDVFAMPQTGTGVSVEAVDPVFQAKMLDMLKQTGRPEMVVGWYHSHPGFGCWLSGVDINTQQSFEALSERAVAVVIDPIQSVKGKVVIDAFRLINPNMMVSTFVTTICFPIVTPSYRLQVLGQEPRQTTSNLGHLQKPSVQALIHGLNRHYYSISINYRKNELEQKMLLNLHKKTWMDGLTLAEYSEHSRLNENIVSEMLELAKNYNKALEEEEKMTPEQLAIKNVGKQDPKRHLEEKVDTLMATNIVQCLGAMLDTVVFK</sequence>
<dbReference type="SMART" id="SM00232">
    <property type="entry name" value="JAB_MPN"/>
    <property type="match status" value="1"/>
</dbReference>
<dbReference type="SUPFAM" id="SSF102712">
    <property type="entry name" value="JAB1/MPN domain"/>
    <property type="match status" value="1"/>
</dbReference>
<feature type="non-terminal residue" evidence="8">
    <location>
        <position position="1"/>
    </location>
</feature>
<protein>
    <submittedName>
        <fullName evidence="8">PSDE ATPase</fullName>
    </submittedName>
</protein>